<dbReference type="InterPro" id="IPR013686">
    <property type="entry name" value="Polypept-transport_assoc_ShlB"/>
</dbReference>
<feature type="domain" description="Haemolysin activator HlyB C-terminal" evidence="5">
    <location>
        <begin position="170"/>
        <end position="508"/>
    </location>
</feature>
<feature type="signal peptide" evidence="4">
    <location>
        <begin position="1"/>
        <end position="24"/>
    </location>
</feature>
<keyword evidence="8" id="KW-1185">Reference proteome</keyword>
<evidence type="ECO:0000256" key="4">
    <source>
        <dbReference type="SAM" id="SignalP"/>
    </source>
</evidence>
<dbReference type="PANTHER" id="PTHR34597:SF6">
    <property type="entry name" value="BLR6126 PROTEIN"/>
    <property type="match status" value="1"/>
</dbReference>
<dbReference type="Proteomes" id="UP001139447">
    <property type="component" value="Unassembled WGS sequence"/>
</dbReference>
<keyword evidence="1" id="KW-0472">Membrane</keyword>
<feature type="chain" id="PRO_5040752014" evidence="4">
    <location>
        <begin position="25"/>
        <end position="548"/>
    </location>
</feature>
<evidence type="ECO:0000313" key="7">
    <source>
        <dbReference type="EMBL" id="MCJ0763420.1"/>
    </source>
</evidence>
<evidence type="ECO:0000256" key="3">
    <source>
        <dbReference type="ARBA" id="ARBA00023237"/>
    </source>
</evidence>
<evidence type="ECO:0000313" key="8">
    <source>
        <dbReference type="Proteomes" id="UP001139447"/>
    </source>
</evidence>
<evidence type="ECO:0000256" key="1">
    <source>
        <dbReference type="ARBA" id="ARBA00022452"/>
    </source>
</evidence>
<dbReference type="InterPro" id="IPR005565">
    <property type="entry name" value="Hemolysn_activator_HlyB_C"/>
</dbReference>
<dbReference type="RefSeq" id="WP_243306011.1">
    <property type="nucleotide sequence ID" value="NZ_JALGBI010000001.1"/>
</dbReference>
<dbReference type="PANTHER" id="PTHR34597">
    <property type="entry name" value="SLR1661 PROTEIN"/>
    <property type="match status" value="1"/>
</dbReference>
<organism evidence="7 8">
    <name type="scientific">Variovorax terrae</name>
    <dbReference type="NCBI Taxonomy" id="2923278"/>
    <lineage>
        <taxon>Bacteria</taxon>
        <taxon>Pseudomonadati</taxon>
        <taxon>Pseudomonadota</taxon>
        <taxon>Betaproteobacteria</taxon>
        <taxon>Burkholderiales</taxon>
        <taxon>Comamonadaceae</taxon>
        <taxon>Variovorax</taxon>
    </lineage>
</organism>
<comment type="caution">
    <text evidence="7">The sequence shown here is derived from an EMBL/GenBank/DDBJ whole genome shotgun (WGS) entry which is preliminary data.</text>
</comment>
<keyword evidence="1" id="KW-1134">Transmembrane beta strand</keyword>
<name>A0A9X1VUE0_9BURK</name>
<keyword evidence="4" id="KW-0732">Signal</keyword>
<proteinExistence type="predicted"/>
<protein>
    <submittedName>
        <fullName evidence="7">ShlB/FhaC/HecB family hemolysin secretion/activation protein</fullName>
    </submittedName>
</protein>
<feature type="domain" description="Polypeptide-transport-associated ShlB-type" evidence="6">
    <location>
        <begin position="28"/>
        <end position="100"/>
    </location>
</feature>
<evidence type="ECO:0000259" key="6">
    <source>
        <dbReference type="Pfam" id="PF08479"/>
    </source>
</evidence>
<dbReference type="GO" id="GO:0046819">
    <property type="term" value="P:protein secretion by the type V secretion system"/>
    <property type="evidence" value="ECO:0007669"/>
    <property type="project" value="TreeGrafter"/>
</dbReference>
<reference evidence="7" key="1">
    <citation type="submission" date="2022-03" db="EMBL/GenBank/DDBJ databases">
        <authorList>
            <person name="Woo C.Y."/>
        </authorList>
    </citation>
    <scope>NUCLEOTIDE SEQUENCE</scope>
    <source>
        <strain evidence="7">CYS-02</strain>
    </source>
</reference>
<dbReference type="Gene3D" id="2.40.160.50">
    <property type="entry name" value="membrane protein fhac: a member of the omp85/tpsb transporter family"/>
    <property type="match status" value="1"/>
</dbReference>
<dbReference type="Pfam" id="PF08479">
    <property type="entry name" value="POTRA_2"/>
    <property type="match status" value="1"/>
</dbReference>
<gene>
    <name evidence="7" type="ORF">MMF98_09375</name>
</gene>
<dbReference type="InterPro" id="IPR051544">
    <property type="entry name" value="TPS_OM_transporter"/>
</dbReference>
<dbReference type="EMBL" id="JALGBI010000001">
    <property type="protein sequence ID" value="MCJ0763420.1"/>
    <property type="molecule type" value="Genomic_DNA"/>
</dbReference>
<dbReference type="GO" id="GO:0008320">
    <property type="term" value="F:protein transmembrane transporter activity"/>
    <property type="evidence" value="ECO:0007669"/>
    <property type="project" value="TreeGrafter"/>
</dbReference>
<keyword evidence="3" id="KW-0998">Cell outer membrane</keyword>
<keyword evidence="2" id="KW-0812">Transmembrane</keyword>
<evidence type="ECO:0000259" key="5">
    <source>
        <dbReference type="Pfam" id="PF03865"/>
    </source>
</evidence>
<dbReference type="GO" id="GO:0098046">
    <property type="term" value="C:type V protein secretion system complex"/>
    <property type="evidence" value="ECO:0007669"/>
    <property type="project" value="TreeGrafter"/>
</dbReference>
<dbReference type="Pfam" id="PF03865">
    <property type="entry name" value="ShlB"/>
    <property type="match status" value="1"/>
</dbReference>
<dbReference type="Gene3D" id="3.10.20.310">
    <property type="entry name" value="membrane protein fhac"/>
    <property type="match status" value="1"/>
</dbReference>
<sequence length="548" mass="58086">MRRKKRSAHLACAVLLLAAWSAFAQDTFPIREFRIEGDTPLPRTRLQELVAPLVGPQRGLADLNAAVQALQGAFRDAGYGGIDVIVPEQELTAGVVTLRVQQNRIARVNVSGNTYFSEANIRASLPALQPGEAPNLRRISESVQLANDNPAKQVTVVLADGDAPGTLDARVDVADQAPLKMILTLDNSGTPGTGRWRTGVAVQHGNLLDRDIVATAAYTTSPDKPSGVTVNLYSLGLRVPLYAVGDSLDLIYGKSDVNTPASLPTLGGLLGLTGKGNIYALRWNHIFARRGETTSRVVVGLDRKEIGSRCDLGGAPVDISPPTPPIATCVPYTLQPLSVTYSAQTLSGATVFGWNAGLMRNIATGTRYTNLDGRVDRYSYLTAGNRSTRDGFMALRGGASVLQVLPRTWELRLTGTFQYARDPLPSGEQIGLAGASAVRGFIERAVSTDSGMVLNTELQTPDLAPSTGVPGTLRVAAFVDAAHGTNRNVGASAVPARATLTSAGMGLRYAYGRDVSLRLDLARVGNAGPSLTERSGDWRAHLAVVVGF</sequence>
<dbReference type="AlphaFoldDB" id="A0A9X1VUE0"/>
<accession>A0A9X1VUE0</accession>
<evidence type="ECO:0000256" key="2">
    <source>
        <dbReference type="ARBA" id="ARBA00022692"/>
    </source>
</evidence>